<name>A0AAV3V5U9_9ALTE</name>
<accession>A0AAV3V5U9</accession>
<proteinExistence type="predicted"/>
<organism evidence="1 2">
    <name type="scientific">Paraglaciecola chathamensis S18K6</name>
    <dbReference type="NCBI Taxonomy" id="1127672"/>
    <lineage>
        <taxon>Bacteria</taxon>
        <taxon>Pseudomonadati</taxon>
        <taxon>Pseudomonadota</taxon>
        <taxon>Gammaproteobacteria</taxon>
        <taxon>Alteromonadales</taxon>
        <taxon>Alteromonadaceae</taxon>
        <taxon>Paraglaciecola</taxon>
    </lineage>
</organism>
<dbReference type="AlphaFoldDB" id="A0AAV3V5U9"/>
<gene>
    <name evidence="1" type="ORF">GCHA_4101</name>
</gene>
<evidence type="ECO:0000313" key="2">
    <source>
        <dbReference type="Proteomes" id="UP000006320"/>
    </source>
</evidence>
<evidence type="ECO:0000313" key="1">
    <source>
        <dbReference type="EMBL" id="GAC12027.1"/>
    </source>
</evidence>
<comment type="caution">
    <text evidence="1">The sequence shown here is derived from an EMBL/GenBank/DDBJ whole genome shotgun (WGS) entry which is preliminary data.</text>
</comment>
<protein>
    <submittedName>
        <fullName evidence="1">Uncharacterized protein</fullName>
    </submittedName>
</protein>
<reference evidence="1 2" key="1">
    <citation type="journal article" date="2017" name="Antonie Van Leeuwenhoek">
        <title>Rhizobium rhizosphaerae sp. nov., a novel species isolated from rice rhizosphere.</title>
        <authorList>
            <person name="Zhao J.J."/>
            <person name="Zhang J."/>
            <person name="Zhang R.J."/>
            <person name="Zhang C.W."/>
            <person name="Yin H.Q."/>
            <person name="Zhang X.X."/>
        </authorList>
    </citation>
    <scope>NUCLEOTIDE SEQUENCE [LARGE SCALE GENOMIC DNA]</scope>
    <source>
        <strain evidence="1 2">S18K6</strain>
    </source>
</reference>
<dbReference type="EMBL" id="BAEM01000053">
    <property type="protein sequence ID" value="GAC12027.1"/>
    <property type="molecule type" value="Genomic_DNA"/>
</dbReference>
<sequence length="75" mass="8916">MYLGEFFLSIHVLSIYFFDFQSSHSNIMLKRLSQYVINKLNASIGTLYPIRCALVFFFRDGFFFVECFVYVFLSI</sequence>
<dbReference type="Proteomes" id="UP000006320">
    <property type="component" value="Unassembled WGS sequence"/>
</dbReference>